<dbReference type="InterPro" id="IPR003593">
    <property type="entry name" value="AAA+_ATPase"/>
</dbReference>
<dbReference type="PATRIC" id="fig|1619052.3.peg.88"/>
<proteinExistence type="inferred from homology"/>
<protein>
    <submittedName>
        <fullName evidence="5">Type II secretion system protein E</fullName>
    </submittedName>
</protein>
<keyword evidence="3" id="KW-0067">ATP-binding</keyword>
<dbReference type="InterPro" id="IPR027417">
    <property type="entry name" value="P-loop_NTPase"/>
</dbReference>
<feature type="domain" description="AAA+ ATPase" evidence="4">
    <location>
        <begin position="329"/>
        <end position="471"/>
    </location>
</feature>
<evidence type="ECO:0000259" key="4">
    <source>
        <dbReference type="SMART" id="SM00382"/>
    </source>
</evidence>
<gene>
    <name evidence="5" type="ORF">UV42_C0004G0013</name>
</gene>
<evidence type="ECO:0000313" key="5">
    <source>
        <dbReference type="EMBL" id="KKS72801.1"/>
    </source>
</evidence>
<dbReference type="Proteomes" id="UP000033867">
    <property type="component" value="Unassembled WGS sequence"/>
</dbReference>
<dbReference type="GO" id="GO:0005886">
    <property type="term" value="C:plasma membrane"/>
    <property type="evidence" value="ECO:0007669"/>
    <property type="project" value="TreeGrafter"/>
</dbReference>
<organism evidence="5 6">
    <name type="scientific">Candidatus Magasanikbacteria bacterium GW2011_GWE2_42_7</name>
    <dbReference type="NCBI Taxonomy" id="1619052"/>
    <lineage>
        <taxon>Bacteria</taxon>
        <taxon>Candidatus Magasanikiibacteriota</taxon>
    </lineage>
</organism>
<dbReference type="PANTHER" id="PTHR30258:SF1">
    <property type="entry name" value="PROTEIN TRANSPORT PROTEIN HOFB HOMOLOG"/>
    <property type="match status" value="1"/>
</dbReference>
<dbReference type="Gene3D" id="3.40.50.300">
    <property type="entry name" value="P-loop containing nucleotide triphosphate hydrolases"/>
    <property type="match status" value="1"/>
</dbReference>
<dbReference type="InterPro" id="IPR001482">
    <property type="entry name" value="T2SS/T4SS_dom"/>
</dbReference>
<keyword evidence="2" id="KW-0547">Nucleotide-binding</keyword>
<name>A0A0G1DPP8_9BACT</name>
<comment type="caution">
    <text evidence="5">The sequence shown here is derived from an EMBL/GenBank/DDBJ whole genome shotgun (WGS) entry which is preliminary data.</text>
</comment>
<evidence type="ECO:0000256" key="2">
    <source>
        <dbReference type="ARBA" id="ARBA00022741"/>
    </source>
</evidence>
<dbReference type="SUPFAM" id="SSF52540">
    <property type="entry name" value="P-loop containing nucleoside triphosphate hydrolases"/>
    <property type="match status" value="1"/>
</dbReference>
<dbReference type="AlphaFoldDB" id="A0A0G1DPP8"/>
<dbReference type="PANTHER" id="PTHR30258">
    <property type="entry name" value="TYPE II SECRETION SYSTEM PROTEIN GSPE-RELATED"/>
    <property type="match status" value="1"/>
</dbReference>
<dbReference type="CDD" id="cd01129">
    <property type="entry name" value="PulE-GspE-like"/>
    <property type="match status" value="1"/>
</dbReference>
<sequence>MGDLPSIDDLFRQKDAINGSTDDAALASASSSVSPLHVASEETAEKFEKKMEKVSIKEKEIEVQRKAATSGFPHIDLGSFPISHESLKQISQDDAVRLGVICFFVNQEQVRLGAIDPTREDVQLLLKKIEQRSYTKGVLYMISEHSFERVMELYNTLPHIKPISKDVEIDPTDLENVQASVQDFRSLQTSIERASTTDLVTFLLGAGLKLDASDVHVEPEAEKTTVRFRLDGMLHDAATVTKDNYHKLLSRIKLLSSLKINITDKPQDGRFTINAPSGEVDVRVSIMPTVYGEGIVMRLLVQNREGLTLDSLGLHGEAYEILLNEMSRSNGMIITTGPTGSGKTTTLYAIMQLLNKPDVKIITLEDPVEYKMPGINQSQIDHAKDYTFAKGLKSILRQDPDIAMVGEIRDLETADTAIQASLTGHLILSTLHTNSAAGAIPRFLAMGVKPFLLAPALNAVIGQRLVRRLSEKARVQATLTDEQQKKVDDIIASMPQKVQDKVKKQPHVFYTAPEYTENGELGYKGRIGIYEIFTMNSKVEKSIMSGNISEYDIGALAKEQGMLTMAQDGLLKALDGLTSLEEVFRVTEM</sequence>
<dbReference type="GO" id="GO:0016887">
    <property type="term" value="F:ATP hydrolysis activity"/>
    <property type="evidence" value="ECO:0007669"/>
    <property type="project" value="TreeGrafter"/>
</dbReference>
<dbReference type="Pfam" id="PF00437">
    <property type="entry name" value="T2SSE"/>
    <property type="match status" value="1"/>
</dbReference>
<dbReference type="EMBL" id="LCEK01000004">
    <property type="protein sequence ID" value="KKS72801.1"/>
    <property type="molecule type" value="Genomic_DNA"/>
</dbReference>
<comment type="similarity">
    <text evidence="1">Belongs to the GSP E family.</text>
</comment>
<reference evidence="5 6" key="1">
    <citation type="journal article" date="2015" name="Nature">
        <title>rRNA introns, odd ribosomes, and small enigmatic genomes across a large radiation of phyla.</title>
        <authorList>
            <person name="Brown C.T."/>
            <person name="Hug L.A."/>
            <person name="Thomas B.C."/>
            <person name="Sharon I."/>
            <person name="Castelle C.J."/>
            <person name="Singh A."/>
            <person name="Wilkins M.J."/>
            <person name="Williams K.H."/>
            <person name="Banfield J.F."/>
        </authorList>
    </citation>
    <scope>NUCLEOTIDE SEQUENCE [LARGE SCALE GENOMIC DNA]</scope>
</reference>
<evidence type="ECO:0000256" key="3">
    <source>
        <dbReference type="ARBA" id="ARBA00022840"/>
    </source>
</evidence>
<accession>A0A0G1DPP8</accession>
<dbReference type="GO" id="GO:0005524">
    <property type="term" value="F:ATP binding"/>
    <property type="evidence" value="ECO:0007669"/>
    <property type="project" value="UniProtKB-KW"/>
</dbReference>
<dbReference type="SMART" id="SM00382">
    <property type="entry name" value="AAA"/>
    <property type="match status" value="1"/>
</dbReference>
<dbReference type="Gene3D" id="3.30.450.90">
    <property type="match status" value="1"/>
</dbReference>
<evidence type="ECO:0000313" key="6">
    <source>
        <dbReference type="Proteomes" id="UP000033867"/>
    </source>
</evidence>
<evidence type="ECO:0000256" key="1">
    <source>
        <dbReference type="ARBA" id="ARBA00006611"/>
    </source>
</evidence>